<evidence type="ECO:0000313" key="6">
    <source>
        <dbReference type="Proteomes" id="UP000245060"/>
    </source>
</evidence>
<evidence type="ECO:0000313" key="4">
    <source>
        <dbReference type="EMBL" id="GBG38743.1"/>
    </source>
</evidence>
<keyword evidence="5" id="KW-0808">Transferase</keyword>
<dbReference type="InterPro" id="IPR010610">
    <property type="entry name" value="EryCIII-like_C"/>
</dbReference>
<dbReference type="GO" id="GO:0016020">
    <property type="term" value="C:membrane"/>
    <property type="evidence" value="ECO:0007669"/>
    <property type="project" value="GOC"/>
</dbReference>
<protein>
    <submittedName>
        <fullName evidence="5">Glycosyl transferase</fullName>
    </submittedName>
</protein>
<dbReference type="InterPro" id="IPR002213">
    <property type="entry name" value="UDP_glucos_trans"/>
</dbReference>
<reference evidence="6" key="2">
    <citation type="submission" date="2018-04" db="EMBL/GenBank/DDBJ databases">
        <title>Draft genome sequence of Mycobacterium montefiorense isolated from Japanese black salamander.</title>
        <authorList>
            <person name="Fukano H."/>
            <person name="Yoshida M."/>
            <person name="Shimizu A."/>
            <person name="Iwao H."/>
            <person name="Kurata O."/>
            <person name="Katayama Y."/>
            <person name="Omatsu T."/>
            <person name="Mizutani T."/>
            <person name="Wada S."/>
            <person name="Hoshino Y."/>
        </authorList>
    </citation>
    <scope>NUCLEOTIDE SEQUENCE [LARGE SCALE GENOMIC DNA]</scope>
    <source>
        <strain evidence="6">BS</strain>
    </source>
</reference>
<dbReference type="Gene3D" id="3.40.50.2000">
    <property type="entry name" value="Glycogen Phosphorylase B"/>
    <property type="match status" value="2"/>
</dbReference>
<evidence type="ECO:0000313" key="5">
    <source>
        <dbReference type="EMBL" id="GKU70994.1"/>
    </source>
</evidence>
<dbReference type="PANTHER" id="PTHR48050">
    <property type="entry name" value="STEROL 3-BETA-GLUCOSYLTRANSFERASE"/>
    <property type="match status" value="1"/>
</dbReference>
<sequence>MSSIIIASVPIHGHVTPLLTVAKSFVDRGDHVRFVTGARFADTVSATGATFIQLPAEADFDDRSLFAHRPERAKLKGVKAVAYDYEHIFARPIEAQYDTLVAAHAARPADAILADSAFFAAAFLLACPRSARPAVVNCGVIPLYLDSVDTAPFGMGLPPARVLNRARNFALSNVIRLVLRRVNRSVDDLHRQFHSTPMPGGLGHWGHRTDSLVQFTVPSFEYPRSDAPAGLHFVGPLSATGSHAPLPPWWADLDGGRPVVHVTQGTVANTDYEQLIAPTLQALAAEDVLVVVSTGGRPLDTLPRLPENARAATYLPYDELLPRTAVYVTNGGYGSVQYALRHGVPVVATGGKEDKPEVGARVVWSGVGRRIRSERPTPRALRRDILAVLNQPHYRQASLRVAADMSAASGFDGLADIVDRLSARSAHSASKDPEASTSDERPSASTMR</sequence>
<dbReference type="GO" id="GO:0017000">
    <property type="term" value="P:antibiotic biosynthetic process"/>
    <property type="evidence" value="ECO:0007669"/>
    <property type="project" value="UniProtKB-ARBA"/>
</dbReference>
<feature type="region of interest" description="Disordered" evidence="2">
    <location>
        <begin position="424"/>
        <end position="448"/>
    </location>
</feature>
<organism evidence="5 7">
    <name type="scientific">Mycobacterium montefiorense</name>
    <dbReference type="NCBI Taxonomy" id="154654"/>
    <lineage>
        <taxon>Bacteria</taxon>
        <taxon>Bacillati</taxon>
        <taxon>Actinomycetota</taxon>
        <taxon>Actinomycetes</taxon>
        <taxon>Mycobacteriales</taxon>
        <taxon>Mycobacteriaceae</taxon>
        <taxon>Mycobacterium</taxon>
        <taxon>Mycobacterium simiae complex</taxon>
    </lineage>
</organism>
<dbReference type="SUPFAM" id="SSF53756">
    <property type="entry name" value="UDP-Glycosyltransferase/glycogen phosphorylase"/>
    <property type="match status" value="1"/>
</dbReference>
<dbReference type="GO" id="GO:0008194">
    <property type="term" value="F:UDP-glycosyltransferase activity"/>
    <property type="evidence" value="ECO:0007669"/>
    <property type="project" value="InterPro"/>
</dbReference>
<proteinExistence type="predicted"/>
<dbReference type="FunFam" id="3.40.50.2000:FF:000072">
    <property type="entry name" value="Glycosyl transferase"/>
    <property type="match status" value="1"/>
</dbReference>
<dbReference type="EMBL" id="BQYH01000005">
    <property type="protein sequence ID" value="GKU70994.1"/>
    <property type="molecule type" value="Genomic_DNA"/>
</dbReference>
<accession>A0AA37UV55</accession>
<dbReference type="Pfam" id="PF06722">
    <property type="entry name" value="EryCIII-like_C"/>
    <property type="match status" value="1"/>
</dbReference>
<reference evidence="5" key="4">
    <citation type="submission" date="2022-04" db="EMBL/GenBank/DDBJ databases">
        <authorList>
            <person name="Komine T."/>
            <person name="Fukano H."/>
            <person name="Wada S."/>
        </authorList>
    </citation>
    <scope>NUCLEOTIDE SEQUENCE</scope>
    <source>
        <strain evidence="5">NJB18185</strain>
    </source>
</reference>
<dbReference type="Proteomes" id="UP001139505">
    <property type="component" value="Unassembled WGS sequence"/>
</dbReference>
<evidence type="ECO:0000256" key="2">
    <source>
        <dbReference type="SAM" id="MobiDB-lite"/>
    </source>
</evidence>
<dbReference type="InterPro" id="IPR050426">
    <property type="entry name" value="Glycosyltransferase_28"/>
</dbReference>
<dbReference type="GO" id="GO:0009247">
    <property type="term" value="P:glycolipid biosynthetic process"/>
    <property type="evidence" value="ECO:0007669"/>
    <property type="project" value="UniProtKB-ARBA"/>
</dbReference>
<comment type="caution">
    <text evidence="5">The sequence shown here is derived from an EMBL/GenBank/DDBJ whole genome shotgun (WGS) entry which is preliminary data.</text>
</comment>
<keyword evidence="1" id="KW-0328">Glycosyltransferase</keyword>
<feature type="domain" description="Erythromycin biosynthesis protein CIII-like C-terminal" evidence="3">
    <location>
        <begin position="279"/>
        <end position="408"/>
    </location>
</feature>
<keyword evidence="6" id="KW-1185">Reference proteome</keyword>
<feature type="compositionally biased region" description="Basic and acidic residues" evidence="2">
    <location>
        <begin position="429"/>
        <end position="442"/>
    </location>
</feature>
<dbReference type="PANTHER" id="PTHR48050:SF13">
    <property type="entry name" value="STEROL 3-BETA-GLUCOSYLTRANSFERASE UGT80A2"/>
    <property type="match status" value="1"/>
</dbReference>
<dbReference type="RefSeq" id="WP_108923189.1">
    <property type="nucleotide sequence ID" value="NZ_BFCH01000018.1"/>
</dbReference>
<evidence type="ECO:0000256" key="1">
    <source>
        <dbReference type="ARBA" id="ARBA00022676"/>
    </source>
</evidence>
<dbReference type="CDD" id="cd03784">
    <property type="entry name" value="GT1_Gtf-like"/>
    <property type="match status" value="1"/>
</dbReference>
<reference evidence="5" key="3">
    <citation type="journal article" date="2022" name="Microbiol. Resour. Announc.">
        <title>Draft Genome Sequences of Eight Mycobacterium montefiorense Strains Isolated from Salamanders in Captivity.</title>
        <authorList>
            <person name="Komine T."/>
            <person name="Ihara H."/>
            <person name="Fukano H."/>
            <person name="Hoshino Y."/>
            <person name="Kurata O."/>
            <person name="Wada S."/>
        </authorList>
    </citation>
    <scope>NUCLEOTIDE SEQUENCE</scope>
    <source>
        <strain evidence="5">NJB18185</strain>
    </source>
</reference>
<evidence type="ECO:0000259" key="3">
    <source>
        <dbReference type="Pfam" id="PF06722"/>
    </source>
</evidence>
<dbReference type="GO" id="GO:0016758">
    <property type="term" value="F:hexosyltransferase activity"/>
    <property type="evidence" value="ECO:0007669"/>
    <property type="project" value="UniProtKB-ARBA"/>
</dbReference>
<name>A0AA37UV55_9MYCO</name>
<reference evidence="4" key="1">
    <citation type="journal article" date="2018" name="Genome Announc.">
        <title>Draft Genome Sequence of Mycobacterium montefiorense Isolated from Japanese Black Salamander (Hynobius nigrescens).</title>
        <authorList>
            <person name="Fukano H."/>
            <person name="Yoshida M."/>
            <person name="Shimizu A."/>
            <person name="Iwao H."/>
            <person name="Katayama Y."/>
            <person name="Omatsu T."/>
            <person name="Mizutani T."/>
            <person name="Kurata O."/>
            <person name="Wada S."/>
            <person name="Hoshino Y."/>
        </authorList>
    </citation>
    <scope>NUCLEOTIDE SEQUENCE</scope>
    <source>
        <strain evidence="4">BS</strain>
    </source>
</reference>
<evidence type="ECO:0000313" key="7">
    <source>
        <dbReference type="Proteomes" id="UP001139505"/>
    </source>
</evidence>
<dbReference type="EMBL" id="BFCH01000018">
    <property type="protein sequence ID" value="GBG38743.1"/>
    <property type="molecule type" value="Genomic_DNA"/>
</dbReference>
<dbReference type="AlphaFoldDB" id="A0AA37UV55"/>
<dbReference type="Proteomes" id="UP000245060">
    <property type="component" value="Unassembled WGS sequence"/>
</dbReference>
<gene>
    <name evidence="4" type="ORF">MmonteBS_31150</name>
    <name evidence="5" type="ORF">NJB18185_07710</name>
</gene>